<dbReference type="Proteomes" id="UP001370348">
    <property type="component" value="Chromosome"/>
</dbReference>
<proteinExistence type="predicted"/>
<protein>
    <submittedName>
        <fullName evidence="1">Uncharacterized protein</fullName>
    </submittedName>
</protein>
<gene>
    <name evidence="1" type="ORF">LZC94_25345</name>
</gene>
<organism evidence="1 2">
    <name type="scientific">Pendulispora albinea</name>
    <dbReference type="NCBI Taxonomy" id="2741071"/>
    <lineage>
        <taxon>Bacteria</taxon>
        <taxon>Pseudomonadati</taxon>
        <taxon>Myxococcota</taxon>
        <taxon>Myxococcia</taxon>
        <taxon>Myxococcales</taxon>
        <taxon>Sorangiineae</taxon>
        <taxon>Pendulisporaceae</taxon>
        <taxon>Pendulispora</taxon>
    </lineage>
</organism>
<dbReference type="RefSeq" id="WP_394820803.1">
    <property type="nucleotide sequence ID" value="NZ_CP089984.1"/>
</dbReference>
<name>A0ABZ2LMP8_9BACT</name>
<evidence type="ECO:0000313" key="2">
    <source>
        <dbReference type="Proteomes" id="UP001370348"/>
    </source>
</evidence>
<reference evidence="1 2" key="1">
    <citation type="submission" date="2021-12" db="EMBL/GenBank/DDBJ databases">
        <title>Discovery of the Pendulisporaceae a myxobacterial family with distinct sporulation behavior and unique specialized metabolism.</title>
        <authorList>
            <person name="Garcia R."/>
            <person name="Popoff A."/>
            <person name="Bader C.D."/>
            <person name="Loehr J."/>
            <person name="Walesch S."/>
            <person name="Walt C."/>
            <person name="Boldt J."/>
            <person name="Bunk B."/>
            <person name="Haeckl F.J.F.P.J."/>
            <person name="Gunesch A.P."/>
            <person name="Birkelbach J."/>
            <person name="Nuebel U."/>
            <person name="Pietschmann T."/>
            <person name="Bach T."/>
            <person name="Mueller R."/>
        </authorList>
    </citation>
    <scope>NUCLEOTIDE SEQUENCE [LARGE SCALE GENOMIC DNA]</scope>
    <source>
        <strain evidence="1 2">MSr11954</strain>
    </source>
</reference>
<sequence length="344" mass="38577">MSVFWGTKRALFGPLGVWRYRDVLLSVLDDASWTAFARRLSLGLLAETIAAREGIEPDRESVRAAAEAHRRQERLLTVEELEEWLGSQDLPVEEWHRYIVRGVLRSQLGPALVGCEQDLSSTGRFGDAFFAEALCSRFLPRARDAFTEKLVLAAEGGPLRVAPAPDAPDILQRYPWLREVPEERLSHVRAVLVLAQTRLALATTDLRVRGTIEQRRLDWTRLSCDVFLTSEQAIAREIAACLRQEGEPFVRRAAHLPGLVHQARAFLLEETPAPLRAAMVSACPAAIVGPWPEGERYAVYWVRERHAPRDDDPEIWARGVACVQRSILKAAGARARAEDRALRG</sequence>
<keyword evidence="2" id="KW-1185">Reference proteome</keyword>
<dbReference type="InterPro" id="IPR027304">
    <property type="entry name" value="Trigger_fact/SurA_dom_sf"/>
</dbReference>
<accession>A0ABZ2LMP8</accession>
<evidence type="ECO:0000313" key="1">
    <source>
        <dbReference type="EMBL" id="WXB11188.1"/>
    </source>
</evidence>
<dbReference type="EMBL" id="CP089984">
    <property type="protein sequence ID" value="WXB11188.1"/>
    <property type="molecule type" value="Genomic_DNA"/>
</dbReference>
<dbReference type="SUPFAM" id="SSF109998">
    <property type="entry name" value="Triger factor/SurA peptide-binding domain-like"/>
    <property type="match status" value="1"/>
</dbReference>